<accession>R7S1W7</accession>
<reference evidence="2" key="1">
    <citation type="journal article" date="2012" name="Science">
        <title>The Paleozoic origin of enzymatic lignin decomposition reconstructed from 31 fungal genomes.</title>
        <authorList>
            <person name="Floudas D."/>
            <person name="Binder M."/>
            <person name="Riley R."/>
            <person name="Barry K."/>
            <person name="Blanchette R.A."/>
            <person name="Henrissat B."/>
            <person name="Martinez A.T."/>
            <person name="Otillar R."/>
            <person name="Spatafora J.W."/>
            <person name="Yadav J.S."/>
            <person name="Aerts A."/>
            <person name="Benoit I."/>
            <person name="Boyd A."/>
            <person name="Carlson A."/>
            <person name="Copeland A."/>
            <person name="Coutinho P.M."/>
            <person name="de Vries R.P."/>
            <person name="Ferreira P."/>
            <person name="Findley K."/>
            <person name="Foster B."/>
            <person name="Gaskell J."/>
            <person name="Glotzer D."/>
            <person name="Gorecki P."/>
            <person name="Heitman J."/>
            <person name="Hesse C."/>
            <person name="Hori C."/>
            <person name="Igarashi K."/>
            <person name="Jurgens J.A."/>
            <person name="Kallen N."/>
            <person name="Kersten P."/>
            <person name="Kohler A."/>
            <person name="Kuees U."/>
            <person name="Kumar T.K.A."/>
            <person name="Kuo A."/>
            <person name="LaButti K."/>
            <person name="Larrondo L.F."/>
            <person name="Lindquist E."/>
            <person name="Ling A."/>
            <person name="Lombard V."/>
            <person name="Lucas S."/>
            <person name="Lundell T."/>
            <person name="Martin R."/>
            <person name="McLaughlin D.J."/>
            <person name="Morgenstern I."/>
            <person name="Morin E."/>
            <person name="Murat C."/>
            <person name="Nagy L.G."/>
            <person name="Nolan M."/>
            <person name="Ohm R.A."/>
            <person name="Patyshakuliyeva A."/>
            <person name="Rokas A."/>
            <person name="Ruiz-Duenas F.J."/>
            <person name="Sabat G."/>
            <person name="Salamov A."/>
            <person name="Samejima M."/>
            <person name="Schmutz J."/>
            <person name="Slot J.C."/>
            <person name="St John F."/>
            <person name="Stenlid J."/>
            <person name="Sun H."/>
            <person name="Sun S."/>
            <person name="Syed K."/>
            <person name="Tsang A."/>
            <person name="Wiebenga A."/>
            <person name="Young D."/>
            <person name="Pisabarro A."/>
            <person name="Eastwood D.C."/>
            <person name="Martin F."/>
            <person name="Cullen D."/>
            <person name="Grigoriev I.V."/>
            <person name="Hibbett D.S."/>
        </authorList>
    </citation>
    <scope>NUCLEOTIDE SEQUENCE [LARGE SCALE GENOMIC DNA]</scope>
    <source>
        <strain evidence="2">HHB-11173 SS5</strain>
    </source>
</reference>
<dbReference type="EMBL" id="JH687554">
    <property type="protein sequence ID" value="EIN04405.1"/>
    <property type="molecule type" value="Genomic_DNA"/>
</dbReference>
<dbReference type="InterPro" id="IPR016197">
    <property type="entry name" value="Chromo-like_dom_sf"/>
</dbReference>
<dbReference type="SUPFAM" id="SSF54160">
    <property type="entry name" value="Chromo domain-like"/>
    <property type="match status" value="1"/>
</dbReference>
<feature type="non-terminal residue" evidence="1">
    <location>
        <position position="1"/>
    </location>
</feature>
<feature type="non-terminal residue" evidence="1">
    <location>
        <position position="81"/>
    </location>
</feature>
<gene>
    <name evidence="1" type="ORF">PUNSTDRAFT_18419</name>
</gene>
<dbReference type="KEGG" id="psq:PUNSTDRAFT_18419"/>
<proteinExistence type="predicted"/>
<keyword evidence="2" id="KW-1185">Reference proteome</keyword>
<evidence type="ECO:0008006" key="3">
    <source>
        <dbReference type="Google" id="ProtNLM"/>
    </source>
</evidence>
<name>R7S1W7_PUNST</name>
<sequence>NSFRVDLPARLLQRGVHPVFHSSLLRVHVANDDRLFPGRAEMQVADFGEDGGEWAVERILSHKGKGLAAVFEIKWKAGDIT</sequence>
<protein>
    <recommendedName>
        <fullName evidence="3">Chromo domain-containing protein</fullName>
    </recommendedName>
</protein>
<dbReference type="OrthoDB" id="3211671at2759"/>
<dbReference type="HOGENOM" id="CLU_132807_2_0_1"/>
<dbReference type="AlphaFoldDB" id="R7S1W7"/>
<dbReference type="RefSeq" id="XP_007388200.1">
    <property type="nucleotide sequence ID" value="XM_007388138.1"/>
</dbReference>
<dbReference type="GeneID" id="18881853"/>
<dbReference type="Proteomes" id="UP000054196">
    <property type="component" value="Unassembled WGS sequence"/>
</dbReference>
<organism evidence="1 2">
    <name type="scientific">Punctularia strigosozonata (strain HHB-11173)</name>
    <name type="common">White-rot fungus</name>
    <dbReference type="NCBI Taxonomy" id="741275"/>
    <lineage>
        <taxon>Eukaryota</taxon>
        <taxon>Fungi</taxon>
        <taxon>Dikarya</taxon>
        <taxon>Basidiomycota</taxon>
        <taxon>Agaricomycotina</taxon>
        <taxon>Agaricomycetes</taxon>
        <taxon>Corticiales</taxon>
        <taxon>Punctulariaceae</taxon>
        <taxon>Punctularia</taxon>
    </lineage>
</organism>
<dbReference type="OMA" id="YANDDTW"/>
<evidence type="ECO:0000313" key="1">
    <source>
        <dbReference type="EMBL" id="EIN04405.1"/>
    </source>
</evidence>
<evidence type="ECO:0000313" key="2">
    <source>
        <dbReference type="Proteomes" id="UP000054196"/>
    </source>
</evidence>